<evidence type="ECO:0000256" key="5">
    <source>
        <dbReference type="ARBA" id="ARBA00023136"/>
    </source>
</evidence>
<name>A0A1I4YXB3_9MICO</name>
<accession>A0A1I4YXB3</accession>
<sequence>MSLFLIGTLAGLGVAMPLGAIGVLLIREGIVSGFRIAAVGAIAVATVDAAYCAVAVTLGFLAESWIDALGAAPALVSGVVLVALGSAGLARARDAATPTDASSPRSSIGVFARFAGLTAINPATLLYFLALAATLTSTFRLEGSSAAFVAGVGVASMGWQLGLAGTGALLARRLRPSGQRMLSTAGSAMVLALGIAALVAAAVHHAGT</sequence>
<comment type="subcellular location">
    <subcellularLocation>
        <location evidence="1">Cell membrane</location>
        <topology evidence="1">Multi-pass membrane protein</topology>
    </subcellularLocation>
</comment>
<keyword evidence="2" id="KW-1003">Cell membrane</keyword>
<feature type="transmembrane region" description="Helical" evidence="6">
    <location>
        <begin position="6"/>
        <end position="26"/>
    </location>
</feature>
<evidence type="ECO:0000256" key="2">
    <source>
        <dbReference type="ARBA" id="ARBA00022475"/>
    </source>
</evidence>
<dbReference type="InterPro" id="IPR001123">
    <property type="entry name" value="LeuE-type"/>
</dbReference>
<dbReference type="Proteomes" id="UP000198867">
    <property type="component" value="Unassembled WGS sequence"/>
</dbReference>
<feature type="transmembrane region" description="Helical" evidence="6">
    <location>
        <begin position="38"/>
        <end position="62"/>
    </location>
</feature>
<keyword evidence="3 6" id="KW-0812">Transmembrane</keyword>
<keyword evidence="8" id="KW-1185">Reference proteome</keyword>
<evidence type="ECO:0000256" key="6">
    <source>
        <dbReference type="SAM" id="Phobius"/>
    </source>
</evidence>
<dbReference type="AlphaFoldDB" id="A0A1I4YXB3"/>
<feature type="transmembrane region" description="Helical" evidence="6">
    <location>
        <begin position="147"/>
        <end position="170"/>
    </location>
</feature>
<evidence type="ECO:0000256" key="1">
    <source>
        <dbReference type="ARBA" id="ARBA00004651"/>
    </source>
</evidence>
<dbReference type="GO" id="GO:0005886">
    <property type="term" value="C:plasma membrane"/>
    <property type="evidence" value="ECO:0007669"/>
    <property type="project" value="UniProtKB-SubCell"/>
</dbReference>
<reference evidence="8" key="1">
    <citation type="submission" date="2016-10" db="EMBL/GenBank/DDBJ databases">
        <authorList>
            <person name="Varghese N."/>
            <person name="Submissions S."/>
        </authorList>
    </citation>
    <scope>NUCLEOTIDE SEQUENCE [LARGE SCALE GENOMIC DNA]</scope>
    <source>
        <strain evidence="8">CGMCC 1.11101</strain>
    </source>
</reference>
<dbReference type="GO" id="GO:0006865">
    <property type="term" value="P:amino acid transport"/>
    <property type="evidence" value="ECO:0007669"/>
    <property type="project" value="InterPro"/>
</dbReference>
<dbReference type="STRING" id="995034.SAMN05216219_0583"/>
<dbReference type="Pfam" id="PF01810">
    <property type="entry name" value="LysE"/>
    <property type="match status" value="1"/>
</dbReference>
<keyword evidence="4 6" id="KW-1133">Transmembrane helix</keyword>
<proteinExistence type="predicted"/>
<dbReference type="RefSeq" id="WP_177216689.1">
    <property type="nucleotide sequence ID" value="NZ_FOVM01000001.1"/>
</dbReference>
<feature type="transmembrane region" description="Helical" evidence="6">
    <location>
        <begin position="68"/>
        <end position="89"/>
    </location>
</feature>
<organism evidence="7 8">
    <name type="scientific">Mycetocola miduiensis</name>
    <dbReference type="NCBI Taxonomy" id="995034"/>
    <lineage>
        <taxon>Bacteria</taxon>
        <taxon>Bacillati</taxon>
        <taxon>Actinomycetota</taxon>
        <taxon>Actinomycetes</taxon>
        <taxon>Micrococcales</taxon>
        <taxon>Microbacteriaceae</taxon>
        <taxon>Mycetocola</taxon>
    </lineage>
</organism>
<evidence type="ECO:0000313" key="8">
    <source>
        <dbReference type="Proteomes" id="UP000198867"/>
    </source>
</evidence>
<evidence type="ECO:0000256" key="4">
    <source>
        <dbReference type="ARBA" id="ARBA00022989"/>
    </source>
</evidence>
<evidence type="ECO:0000313" key="7">
    <source>
        <dbReference type="EMBL" id="SFN42642.1"/>
    </source>
</evidence>
<keyword evidence="5 6" id="KW-0472">Membrane</keyword>
<protein>
    <submittedName>
        <fullName evidence="7">LysE type translocator</fullName>
    </submittedName>
</protein>
<evidence type="ECO:0000256" key="3">
    <source>
        <dbReference type="ARBA" id="ARBA00022692"/>
    </source>
</evidence>
<feature type="transmembrane region" description="Helical" evidence="6">
    <location>
        <begin position="182"/>
        <end position="203"/>
    </location>
</feature>
<dbReference type="EMBL" id="FOVM01000001">
    <property type="protein sequence ID" value="SFN42642.1"/>
    <property type="molecule type" value="Genomic_DNA"/>
</dbReference>
<feature type="transmembrane region" description="Helical" evidence="6">
    <location>
        <begin position="110"/>
        <end position="135"/>
    </location>
</feature>
<gene>
    <name evidence="7" type="ORF">SAMN05216219_0583</name>
</gene>